<dbReference type="Proteomes" id="UP000483820">
    <property type="component" value="Chromosome V"/>
</dbReference>
<dbReference type="RefSeq" id="XP_003098128.2">
    <property type="nucleotide sequence ID" value="XM_003098080.2"/>
</dbReference>
<proteinExistence type="predicted"/>
<sequence>MMKTSEILEDQEKVAKAQRAVESKRWSKLGDVPEYYWDKFVPDITRFEGVDAYLHKTKLNGTQVEEALYFHPIKFVKANMWNSIDTTWPSLNDGIFDMSTVRSCDPNTKCSMSGYRIEKGDLFFEHIFTMEGGQKMIVKTVYYVPAETFI</sequence>
<accession>A0A6A5GIN9</accession>
<reference evidence="1 2" key="1">
    <citation type="submission" date="2019-12" db="EMBL/GenBank/DDBJ databases">
        <title>Chromosome-level assembly of the Caenorhabditis remanei genome.</title>
        <authorList>
            <person name="Teterina A.A."/>
            <person name="Willis J.H."/>
            <person name="Phillips P.C."/>
        </authorList>
    </citation>
    <scope>NUCLEOTIDE SEQUENCE [LARGE SCALE GENOMIC DNA]</scope>
    <source>
        <strain evidence="1 2">PX506</strain>
        <tissue evidence="1">Whole organism</tissue>
    </source>
</reference>
<dbReference type="GeneID" id="9828079"/>
<gene>
    <name evidence="1" type="ORF">GCK72_021628</name>
</gene>
<comment type="caution">
    <text evidence="1">The sequence shown here is derived from an EMBL/GenBank/DDBJ whole genome shotgun (WGS) entry which is preliminary data.</text>
</comment>
<evidence type="ECO:0000313" key="1">
    <source>
        <dbReference type="EMBL" id="KAF1755060.1"/>
    </source>
</evidence>
<organism evidence="1 2">
    <name type="scientific">Caenorhabditis remanei</name>
    <name type="common">Caenorhabditis vulgaris</name>
    <dbReference type="NCBI Taxonomy" id="31234"/>
    <lineage>
        <taxon>Eukaryota</taxon>
        <taxon>Metazoa</taxon>
        <taxon>Ecdysozoa</taxon>
        <taxon>Nematoda</taxon>
        <taxon>Chromadorea</taxon>
        <taxon>Rhabditida</taxon>
        <taxon>Rhabditina</taxon>
        <taxon>Rhabditomorpha</taxon>
        <taxon>Rhabditoidea</taxon>
        <taxon>Rhabditidae</taxon>
        <taxon>Peloderinae</taxon>
        <taxon>Caenorhabditis</taxon>
    </lineage>
</organism>
<dbReference type="CTD" id="9828079"/>
<name>A0A6A5GIN9_CAERE</name>
<dbReference type="AlphaFoldDB" id="A0A6A5GIN9"/>
<dbReference type="KEGG" id="crq:GCK72_021628"/>
<dbReference type="EMBL" id="WUAV01000005">
    <property type="protein sequence ID" value="KAF1755060.1"/>
    <property type="molecule type" value="Genomic_DNA"/>
</dbReference>
<evidence type="ECO:0000313" key="2">
    <source>
        <dbReference type="Proteomes" id="UP000483820"/>
    </source>
</evidence>
<protein>
    <submittedName>
        <fullName evidence="1">Uncharacterized protein</fullName>
    </submittedName>
</protein>